<dbReference type="CDD" id="cd03354">
    <property type="entry name" value="LbH_SAT"/>
    <property type="match status" value="1"/>
</dbReference>
<evidence type="ECO:0000256" key="3">
    <source>
        <dbReference type="ARBA" id="ARBA00023315"/>
    </source>
</evidence>
<dbReference type="SUPFAM" id="SSF51161">
    <property type="entry name" value="Trimeric LpxA-like enzymes"/>
    <property type="match status" value="1"/>
</dbReference>
<keyword evidence="3" id="KW-0012">Acyltransferase</keyword>
<dbReference type="Gene3D" id="2.160.10.10">
    <property type="entry name" value="Hexapeptide repeat proteins"/>
    <property type="match status" value="1"/>
</dbReference>
<dbReference type="EMBL" id="SNQI01000002">
    <property type="protein sequence ID" value="TEW74986.1"/>
    <property type="molecule type" value="Genomic_DNA"/>
</dbReference>
<dbReference type="InterPro" id="IPR045304">
    <property type="entry name" value="LbH_SAT"/>
</dbReference>
<comment type="caution">
    <text evidence="4">The sequence shown here is derived from an EMBL/GenBank/DDBJ whole genome shotgun (WGS) entry which is preliminary data.</text>
</comment>
<keyword evidence="5" id="KW-1185">Reference proteome</keyword>
<accession>A0A4Y8AUE3</accession>
<dbReference type="GO" id="GO:0016746">
    <property type="term" value="F:acyltransferase activity"/>
    <property type="evidence" value="ECO:0007669"/>
    <property type="project" value="UniProtKB-KW"/>
</dbReference>
<evidence type="ECO:0000256" key="2">
    <source>
        <dbReference type="ARBA" id="ARBA00022679"/>
    </source>
</evidence>
<dbReference type="GO" id="GO:0008652">
    <property type="term" value="P:amino acid biosynthetic process"/>
    <property type="evidence" value="ECO:0007669"/>
    <property type="project" value="UniProtKB-KW"/>
</dbReference>
<dbReference type="PANTHER" id="PTHR42811">
    <property type="entry name" value="SERINE ACETYLTRANSFERASE"/>
    <property type="match status" value="1"/>
</dbReference>
<evidence type="ECO:0000313" key="5">
    <source>
        <dbReference type="Proteomes" id="UP000298517"/>
    </source>
</evidence>
<organism evidence="4 5">
    <name type="scientific">Gramella jeungdoensis</name>
    <dbReference type="NCBI Taxonomy" id="708091"/>
    <lineage>
        <taxon>Bacteria</taxon>
        <taxon>Pseudomonadati</taxon>
        <taxon>Bacteroidota</taxon>
        <taxon>Flavobacteriia</taxon>
        <taxon>Flavobacteriales</taxon>
        <taxon>Flavobacteriaceae</taxon>
        <taxon>Christiangramia</taxon>
    </lineage>
</organism>
<keyword evidence="1" id="KW-0028">Amino-acid biosynthesis</keyword>
<protein>
    <submittedName>
        <fullName evidence="4">Serine acetyltransferase</fullName>
    </submittedName>
</protein>
<proteinExistence type="predicted"/>
<evidence type="ECO:0000256" key="1">
    <source>
        <dbReference type="ARBA" id="ARBA00022605"/>
    </source>
</evidence>
<dbReference type="RefSeq" id="WP_134247356.1">
    <property type="nucleotide sequence ID" value="NZ_SNQI01000002.1"/>
</dbReference>
<sequence>MTAKESIIHKIISSENRPHLNFSLKHKTEKFTDNLFQTLFDAETCVAENIEQLEIDFDEIYKLACIVDKESCSTIWKTFLSKLPEILENLNLDALELVNNDPASNTIEEVYMAYPGFYAIAIYRFSHELHLLKTPLIPRLMSEYAHSKTGTDIHPGATIGNSFFIDHATGTVIGETCIIKDHVKIYQGVTLGALQVSKELKNVKRHPTVEENVTIYANATILGGKTVIGKNSIIGGNVWITESIPENSLVYHKAEIRLKQKK</sequence>
<dbReference type="OrthoDB" id="9801456at2"/>
<name>A0A4Y8AUE3_9FLAO</name>
<dbReference type="InterPro" id="IPR042122">
    <property type="entry name" value="Ser_AcTrfase_N_sf"/>
</dbReference>
<keyword evidence="2 4" id="KW-0808">Transferase</keyword>
<gene>
    <name evidence="4" type="ORF">E2488_05525</name>
</gene>
<reference evidence="4 5" key="1">
    <citation type="journal article" date="2011" name="J. Microbiol.">
        <title>Gramella jeungdoensis sp. nov., isolated from a solar saltern in Korea.</title>
        <authorList>
            <person name="Joung Y."/>
            <person name="Kim H."/>
            <person name="Jang T."/>
            <person name="Ahn T.S."/>
            <person name="Joh K."/>
        </authorList>
    </citation>
    <scope>NUCLEOTIDE SEQUENCE [LARGE SCALE GENOMIC DNA]</scope>
    <source>
        <strain evidence="4 5">KCTC 23123</strain>
    </source>
</reference>
<dbReference type="InterPro" id="IPR011004">
    <property type="entry name" value="Trimer_LpxA-like_sf"/>
</dbReference>
<dbReference type="Proteomes" id="UP000298517">
    <property type="component" value="Unassembled WGS sequence"/>
</dbReference>
<dbReference type="Gene3D" id="1.10.3130.10">
    <property type="entry name" value="serine acetyltransferase, domain 1"/>
    <property type="match status" value="1"/>
</dbReference>
<evidence type="ECO:0000313" key="4">
    <source>
        <dbReference type="EMBL" id="TEW74986.1"/>
    </source>
</evidence>
<dbReference type="AlphaFoldDB" id="A0A4Y8AUE3"/>